<organism evidence="2 3">
    <name type="scientific">Belnapia rosea</name>
    <dbReference type="NCBI Taxonomy" id="938405"/>
    <lineage>
        <taxon>Bacteria</taxon>
        <taxon>Pseudomonadati</taxon>
        <taxon>Pseudomonadota</taxon>
        <taxon>Alphaproteobacteria</taxon>
        <taxon>Acetobacterales</taxon>
        <taxon>Roseomonadaceae</taxon>
        <taxon>Belnapia</taxon>
    </lineage>
</organism>
<keyword evidence="2" id="KW-0560">Oxidoreductase</keyword>
<dbReference type="Gene3D" id="3.30.70.100">
    <property type="match status" value="1"/>
</dbReference>
<dbReference type="PANTHER" id="PTHR33336">
    <property type="entry name" value="QUINOL MONOOXYGENASE YGIN-RELATED"/>
    <property type="match status" value="1"/>
</dbReference>
<feature type="domain" description="ABM" evidence="1">
    <location>
        <begin position="2"/>
        <end position="99"/>
    </location>
</feature>
<dbReference type="GO" id="GO:0004497">
    <property type="term" value="F:monooxygenase activity"/>
    <property type="evidence" value="ECO:0007669"/>
    <property type="project" value="UniProtKB-KW"/>
</dbReference>
<dbReference type="SUPFAM" id="SSF54909">
    <property type="entry name" value="Dimeric alpha+beta barrel"/>
    <property type="match status" value="1"/>
</dbReference>
<dbReference type="AlphaFoldDB" id="A0A1G6YK16"/>
<keyword evidence="3" id="KW-1185">Reference proteome</keyword>
<evidence type="ECO:0000313" key="2">
    <source>
        <dbReference type="EMBL" id="SDD90680.1"/>
    </source>
</evidence>
<dbReference type="STRING" id="938405.SAMN02927895_03990"/>
<sequence length="103" mass="10945">MIHVLAIITAKPGMRDQVLEAFRANMPAVHAEDGCIEYGPAIDAEGMGAIQTPVGPDAFVVIEKWESLDALKAHGAAPHMKAYAAKTKEMLASRVIHVLTPAA</sequence>
<name>A0A1G6YK16_9PROT</name>
<evidence type="ECO:0000313" key="3">
    <source>
        <dbReference type="Proteomes" id="UP000198925"/>
    </source>
</evidence>
<keyword evidence="2" id="KW-0503">Monooxygenase</keyword>
<dbReference type="InterPro" id="IPR050744">
    <property type="entry name" value="AI-2_Isomerase_LsrG"/>
</dbReference>
<accession>A0A1G6YK16</accession>
<dbReference type="GO" id="GO:0005829">
    <property type="term" value="C:cytosol"/>
    <property type="evidence" value="ECO:0007669"/>
    <property type="project" value="TreeGrafter"/>
</dbReference>
<gene>
    <name evidence="2" type="ORF">SAMN04487779_101491</name>
</gene>
<dbReference type="InterPro" id="IPR007138">
    <property type="entry name" value="ABM_dom"/>
</dbReference>
<dbReference type="EMBL" id="FMZX01000014">
    <property type="protein sequence ID" value="SDD90680.1"/>
    <property type="molecule type" value="Genomic_DNA"/>
</dbReference>
<evidence type="ECO:0000259" key="1">
    <source>
        <dbReference type="PROSITE" id="PS51725"/>
    </source>
</evidence>
<proteinExistence type="predicted"/>
<dbReference type="RefSeq" id="WP_090567317.1">
    <property type="nucleotide sequence ID" value="NZ_FMXZ01000013.1"/>
</dbReference>
<dbReference type="Proteomes" id="UP000198925">
    <property type="component" value="Unassembled WGS sequence"/>
</dbReference>
<dbReference type="PANTHER" id="PTHR33336:SF3">
    <property type="entry name" value="ABM DOMAIN-CONTAINING PROTEIN"/>
    <property type="match status" value="1"/>
</dbReference>
<reference evidence="2 3" key="1">
    <citation type="submission" date="2016-10" db="EMBL/GenBank/DDBJ databases">
        <authorList>
            <person name="de Groot N.N."/>
        </authorList>
    </citation>
    <scope>NUCLEOTIDE SEQUENCE [LARGE SCALE GENOMIC DNA]</scope>
    <source>
        <strain evidence="2 3">CPCC 100156</strain>
    </source>
</reference>
<protein>
    <submittedName>
        <fullName evidence="2">Quinol monooxygenase YgiN</fullName>
    </submittedName>
</protein>
<dbReference type="PROSITE" id="PS51725">
    <property type="entry name" value="ABM"/>
    <property type="match status" value="1"/>
</dbReference>
<dbReference type="InterPro" id="IPR011008">
    <property type="entry name" value="Dimeric_a/b-barrel"/>
</dbReference>
<dbReference type="Pfam" id="PF03992">
    <property type="entry name" value="ABM"/>
    <property type="match status" value="1"/>
</dbReference>
<dbReference type="OrthoDB" id="287932at2"/>